<protein>
    <recommendedName>
        <fullName evidence="1">Protein kinase domain-containing protein</fullName>
    </recommendedName>
</protein>
<dbReference type="Gene3D" id="1.10.510.10">
    <property type="entry name" value="Transferase(Phosphotransferase) domain 1"/>
    <property type="match status" value="1"/>
</dbReference>
<dbReference type="InterPro" id="IPR044576">
    <property type="entry name" value="At4g25390-like"/>
</dbReference>
<proteinExistence type="predicted"/>
<dbReference type="InterPro" id="IPR001245">
    <property type="entry name" value="Ser-Thr/Tyr_kinase_cat_dom"/>
</dbReference>
<dbReference type="PANTHER" id="PTHR46821:SF4">
    <property type="entry name" value="OS08G0275200 PROTEIN"/>
    <property type="match status" value="1"/>
</dbReference>
<dbReference type="SUPFAM" id="SSF56112">
    <property type="entry name" value="Protein kinase-like (PK-like)"/>
    <property type="match status" value="1"/>
</dbReference>
<evidence type="ECO:0000313" key="2">
    <source>
        <dbReference type="EMBL" id="KAK8527295.1"/>
    </source>
</evidence>
<dbReference type="InterPro" id="IPR011009">
    <property type="entry name" value="Kinase-like_dom_sf"/>
</dbReference>
<name>A0ABR2D0P1_9ROSI</name>
<evidence type="ECO:0000313" key="3">
    <source>
        <dbReference type="Proteomes" id="UP001472677"/>
    </source>
</evidence>
<dbReference type="Pfam" id="PF07714">
    <property type="entry name" value="PK_Tyr_Ser-Thr"/>
    <property type="match status" value="1"/>
</dbReference>
<dbReference type="Proteomes" id="UP001472677">
    <property type="component" value="Unassembled WGS sequence"/>
</dbReference>
<dbReference type="PANTHER" id="PTHR46821">
    <property type="entry name" value="OS07G0586332 PROTEIN"/>
    <property type="match status" value="1"/>
</dbReference>
<dbReference type="PROSITE" id="PS50011">
    <property type="entry name" value="PROTEIN_KINASE_DOM"/>
    <property type="match status" value="1"/>
</dbReference>
<feature type="domain" description="Protein kinase" evidence="1">
    <location>
        <begin position="1"/>
        <end position="222"/>
    </location>
</feature>
<evidence type="ECO:0000259" key="1">
    <source>
        <dbReference type="PROSITE" id="PS50011"/>
    </source>
</evidence>
<keyword evidence="3" id="KW-1185">Reference proteome</keyword>
<dbReference type="EMBL" id="JBBPBM010000038">
    <property type="protein sequence ID" value="KAK8527295.1"/>
    <property type="molecule type" value="Genomic_DNA"/>
</dbReference>
<sequence length="222" mass="25423">MENNVTYVFNVANVINNCGLDIVFHDTVTDGKLFTLSLQNDKQFQNELRILGGLRSLFLVTLLGYCVKQNKHLLGTDNLSDKNLQEPFFEDGHLSMNWQTRFDIILDSVEAFEFLQFNCDPVIHEDIKSNDVLFDSEYRVKISDFGLLRIKIEGDFEVNLFCQELWKNHDLYSTFEGTTSADTPAIGTEVSFTLVLQDFISIGKTTNSYNQFRMFPLMSPAA</sequence>
<gene>
    <name evidence="2" type="ORF">V6N12_054514</name>
</gene>
<organism evidence="2 3">
    <name type="scientific">Hibiscus sabdariffa</name>
    <name type="common">roselle</name>
    <dbReference type="NCBI Taxonomy" id="183260"/>
    <lineage>
        <taxon>Eukaryota</taxon>
        <taxon>Viridiplantae</taxon>
        <taxon>Streptophyta</taxon>
        <taxon>Embryophyta</taxon>
        <taxon>Tracheophyta</taxon>
        <taxon>Spermatophyta</taxon>
        <taxon>Magnoliopsida</taxon>
        <taxon>eudicotyledons</taxon>
        <taxon>Gunneridae</taxon>
        <taxon>Pentapetalae</taxon>
        <taxon>rosids</taxon>
        <taxon>malvids</taxon>
        <taxon>Malvales</taxon>
        <taxon>Malvaceae</taxon>
        <taxon>Malvoideae</taxon>
        <taxon>Hibiscus</taxon>
    </lineage>
</organism>
<dbReference type="InterPro" id="IPR000719">
    <property type="entry name" value="Prot_kinase_dom"/>
</dbReference>
<dbReference type="Gene3D" id="3.30.200.20">
    <property type="entry name" value="Phosphorylase Kinase, domain 1"/>
    <property type="match status" value="1"/>
</dbReference>
<accession>A0ABR2D0P1</accession>
<comment type="caution">
    <text evidence="2">The sequence shown here is derived from an EMBL/GenBank/DDBJ whole genome shotgun (WGS) entry which is preliminary data.</text>
</comment>
<reference evidence="2 3" key="1">
    <citation type="journal article" date="2024" name="G3 (Bethesda)">
        <title>Genome assembly of Hibiscus sabdariffa L. provides insights into metabolisms of medicinal natural products.</title>
        <authorList>
            <person name="Kim T."/>
        </authorList>
    </citation>
    <scope>NUCLEOTIDE SEQUENCE [LARGE SCALE GENOMIC DNA]</scope>
    <source>
        <strain evidence="2">TK-2024</strain>
        <tissue evidence="2">Old leaves</tissue>
    </source>
</reference>